<accession>A0A226WUT8</accession>
<gene>
    <name evidence="1" type="ORF">BSU04_29630</name>
</gene>
<evidence type="ECO:0000313" key="2">
    <source>
        <dbReference type="Proteomes" id="UP000214720"/>
    </source>
</evidence>
<protein>
    <submittedName>
        <fullName evidence="1">Uncharacterized protein</fullName>
    </submittedName>
</protein>
<dbReference type="Proteomes" id="UP000214720">
    <property type="component" value="Unassembled WGS sequence"/>
</dbReference>
<dbReference type="AlphaFoldDB" id="A0A226WUT8"/>
<name>A0A226WUT8_CABSO</name>
<reference evidence="2" key="1">
    <citation type="submission" date="2017-01" db="EMBL/GenBank/DDBJ databases">
        <title>Genome Analysis of Deinococcus marmoris KOPRI26562.</title>
        <authorList>
            <person name="Kim J.H."/>
            <person name="Oh H.-M."/>
        </authorList>
    </citation>
    <scope>NUCLEOTIDE SEQUENCE [LARGE SCALE GENOMIC DNA]</scope>
    <source>
        <strain evidence="2">PAMC 26633</strain>
    </source>
</reference>
<comment type="caution">
    <text evidence="1">The sequence shown here is derived from an EMBL/GenBank/DDBJ whole genome shotgun (WGS) entry which is preliminary data.</text>
</comment>
<sequence>MGLLAAWLSVGAASTSGSTALAGNDVLAEARVALALA</sequence>
<proteinExistence type="predicted"/>
<evidence type="ECO:0000313" key="1">
    <source>
        <dbReference type="EMBL" id="OXC74966.1"/>
    </source>
</evidence>
<dbReference type="EMBL" id="MTHB01000198">
    <property type="protein sequence ID" value="OXC74966.1"/>
    <property type="molecule type" value="Genomic_DNA"/>
</dbReference>
<organism evidence="1 2">
    <name type="scientific">Caballeronia sordidicola</name>
    <name type="common">Burkholderia sordidicola</name>
    <dbReference type="NCBI Taxonomy" id="196367"/>
    <lineage>
        <taxon>Bacteria</taxon>
        <taxon>Pseudomonadati</taxon>
        <taxon>Pseudomonadota</taxon>
        <taxon>Betaproteobacteria</taxon>
        <taxon>Burkholderiales</taxon>
        <taxon>Burkholderiaceae</taxon>
        <taxon>Caballeronia</taxon>
    </lineage>
</organism>